<feature type="domain" description="AFP-like" evidence="1">
    <location>
        <begin position="294"/>
        <end position="350"/>
    </location>
</feature>
<evidence type="ECO:0000313" key="2">
    <source>
        <dbReference type="EMBL" id="NIA69025.1"/>
    </source>
</evidence>
<comment type="caution">
    <text evidence="2">The sequence shown here is derived from an EMBL/GenBank/DDBJ whole genome shotgun (WGS) entry which is preliminary data.</text>
</comment>
<dbReference type="NCBIfam" id="TIGR03586">
    <property type="entry name" value="PseI"/>
    <property type="match status" value="1"/>
</dbReference>
<dbReference type="InterPro" id="IPR051690">
    <property type="entry name" value="PseI-like"/>
</dbReference>
<protein>
    <submittedName>
        <fullName evidence="2">Pseudaminic acid synthase</fullName>
        <ecNumber evidence="2">2.5.1.97</ecNumber>
    </submittedName>
</protein>
<dbReference type="Proteomes" id="UP000761264">
    <property type="component" value="Unassembled WGS sequence"/>
</dbReference>
<keyword evidence="3" id="KW-1185">Reference proteome</keyword>
<dbReference type="InterPro" id="IPR036732">
    <property type="entry name" value="AFP_Neu5c_C_sf"/>
</dbReference>
<evidence type="ECO:0000259" key="1">
    <source>
        <dbReference type="PROSITE" id="PS50844"/>
    </source>
</evidence>
<dbReference type="SUPFAM" id="SSF51569">
    <property type="entry name" value="Aldolase"/>
    <property type="match status" value="1"/>
</dbReference>
<dbReference type="GO" id="GO:0047444">
    <property type="term" value="F:N-acylneuraminate-9-phosphate synthase activity"/>
    <property type="evidence" value="ECO:0007669"/>
    <property type="project" value="TreeGrafter"/>
</dbReference>
<dbReference type="InterPro" id="IPR013974">
    <property type="entry name" value="SAF"/>
</dbReference>
<dbReference type="SMART" id="SM00858">
    <property type="entry name" value="SAF"/>
    <property type="match status" value="1"/>
</dbReference>
<dbReference type="PROSITE" id="PS50844">
    <property type="entry name" value="AFP_LIKE"/>
    <property type="match status" value="1"/>
</dbReference>
<keyword evidence="2" id="KW-0808">Transferase</keyword>
<organism evidence="2 3">
    <name type="scientific">Pelagibius litoralis</name>
    <dbReference type="NCBI Taxonomy" id="374515"/>
    <lineage>
        <taxon>Bacteria</taxon>
        <taxon>Pseudomonadati</taxon>
        <taxon>Pseudomonadota</taxon>
        <taxon>Alphaproteobacteria</taxon>
        <taxon>Rhodospirillales</taxon>
        <taxon>Rhodovibrionaceae</taxon>
        <taxon>Pelagibius</taxon>
    </lineage>
</organism>
<dbReference type="InterPro" id="IPR013132">
    <property type="entry name" value="PseI/NeuA/B-like_N"/>
</dbReference>
<dbReference type="SUPFAM" id="SSF51269">
    <property type="entry name" value="AFP III-like domain"/>
    <property type="match status" value="1"/>
</dbReference>
<reference evidence="2" key="1">
    <citation type="submission" date="2020-03" db="EMBL/GenBank/DDBJ databases">
        <title>Genome of Pelagibius litoralis DSM 21314T.</title>
        <authorList>
            <person name="Wang G."/>
        </authorList>
    </citation>
    <scope>NUCLEOTIDE SEQUENCE</scope>
    <source>
        <strain evidence="2">DSM 21314</strain>
    </source>
</reference>
<dbReference type="EC" id="2.5.1.97" evidence="2"/>
<dbReference type="InterPro" id="IPR057736">
    <property type="entry name" value="SAF_PseI/NeuA/NeuB"/>
</dbReference>
<dbReference type="InterPro" id="IPR006190">
    <property type="entry name" value="SAF_AFP_Neu5Ac"/>
</dbReference>
<dbReference type="GO" id="GO:0016051">
    <property type="term" value="P:carbohydrate biosynthetic process"/>
    <property type="evidence" value="ECO:0007669"/>
    <property type="project" value="InterPro"/>
</dbReference>
<dbReference type="CDD" id="cd11615">
    <property type="entry name" value="SAF_NeuB_like"/>
    <property type="match status" value="1"/>
</dbReference>
<accession>A0A967C528</accession>
<dbReference type="EMBL" id="JAAQPH010000007">
    <property type="protein sequence ID" value="NIA69025.1"/>
    <property type="molecule type" value="Genomic_DNA"/>
</dbReference>
<evidence type="ECO:0000313" key="3">
    <source>
        <dbReference type="Proteomes" id="UP000761264"/>
    </source>
</evidence>
<dbReference type="PANTHER" id="PTHR42966:SF2">
    <property type="entry name" value="PSEUDAMINIC ACID SYNTHASE"/>
    <property type="match status" value="1"/>
</dbReference>
<dbReference type="InterPro" id="IPR020030">
    <property type="entry name" value="Pseudaminic_synth_PseI"/>
</dbReference>
<dbReference type="Gene3D" id="3.20.20.70">
    <property type="entry name" value="Aldolase class I"/>
    <property type="match status" value="1"/>
</dbReference>
<dbReference type="AlphaFoldDB" id="A0A967C528"/>
<name>A0A967C528_9PROT</name>
<sequence length="350" mass="37816">MFEKMIDIAGRQIGPGQPPYIIAELSGNHNGELERALALVEAAASAGADAVKLQTYTADTMTIDHDGQDFRIEGGLWDGKTLYELYEWAHTPWEWHEAIFAKGGELGLAVFSSPFDATAVDFLEGLGAPAYKIASFEVTDLPLIEKVAKTGKPMIISTGMANLDEIDEAMETARAHGSGEIVLLHCISGYPTPPEEVNLRTLSDLTKRFGAVSGLSDHTLGPEVPIAAVALGAHVIEKHFTLHRADGGPDAAFSLEPQELQQLCETCRTTWAALGQAGYARKPSELGNAAFRRSLYVVEDIAAGQPFTEKNLRAIRPGHGLPPKHLRDFLGKPAKNAIKRGTPLSWDLLT</sequence>
<proteinExistence type="predicted"/>
<dbReference type="InterPro" id="IPR013785">
    <property type="entry name" value="Aldolase_TIM"/>
</dbReference>
<dbReference type="Gene3D" id="3.90.1210.10">
    <property type="entry name" value="Antifreeze-like/N-acetylneuraminic acid synthase C-terminal domain"/>
    <property type="match status" value="1"/>
</dbReference>
<dbReference type="PANTHER" id="PTHR42966">
    <property type="entry name" value="N-ACETYLNEURAMINATE SYNTHASE"/>
    <property type="match status" value="1"/>
</dbReference>
<dbReference type="Pfam" id="PF03102">
    <property type="entry name" value="NeuB"/>
    <property type="match status" value="1"/>
</dbReference>
<dbReference type="Pfam" id="PF08666">
    <property type="entry name" value="SAF"/>
    <property type="match status" value="1"/>
</dbReference>
<gene>
    <name evidence="2" type="primary">pseI</name>
    <name evidence="2" type="ORF">HBA54_10525</name>
</gene>